<dbReference type="OrthoDB" id="370168at2"/>
<dbReference type="Gene3D" id="1.10.10.10">
    <property type="entry name" value="Winged helix-like DNA-binding domain superfamily/Winged helix DNA-binding domain"/>
    <property type="match status" value="1"/>
</dbReference>
<sequence>MGVGTEAGRRTAPDPGDAFNSNCPGRTVLDHVCSRWGTLILLSLRDRPARFSELRDTIGGISEKMLSQNLRTLTRDGLIHREVEPATPPKVTYSLTELGQELATPLEGLLDWVRARAVDVVKAQRRHDRQHKPAS</sequence>
<dbReference type="InterPro" id="IPR011991">
    <property type="entry name" value="ArsR-like_HTH"/>
</dbReference>
<evidence type="ECO:0000313" key="6">
    <source>
        <dbReference type="EMBL" id="SFQ63471.1"/>
    </source>
</evidence>
<dbReference type="GO" id="GO:0003677">
    <property type="term" value="F:DNA binding"/>
    <property type="evidence" value="ECO:0007669"/>
    <property type="project" value="UniProtKB-KW"/>
</dbReference>
<reference evidence="6 7" key="1">
    <citation type="submission" date="2016-10" db="EMBL/GenBank/DDBJ databases">
        <authorList>
            <person name="de Groot N.N."/>
        </authorList>
    </citation>
    <scope>NUCLEOTIDE SEQUENCE [LARGE SCALE GENOMIC DNA]</scope>
    <source>
        <strain evidence="6 7">DSM 44637</strain>
    </source>
</reference>
<dbReference type="Pfam" id="PF01638">
    <property type="entry name" value="HxlR"/>
    <property type="match status" value="1"/>
</dbReference>
<keyword evidence="3" id="KW-0804">Transcription</keyword>
<dbReference type="Proteomes" id="UP000199137">
    <property type="component" value="Unassembled WGS sequence"/>
</dbReference>
<evidence type="ECO:0000256" key="4">
    <source>
        <dbReference type="SAM" id="MobiDB-lite"/>
    </source>
</evidence>
<evidence type="ECO:0000256" key="1">
    <source>
        <dbReference type="ARBA" id="ARBA00023015"/>
    </source>
</evidence>
<accession>A0A1I6A432</accession>
<gene>
    <name evidence="6" type="ORF">SAMN05421854_11788</name>
</gene>
<keyword evidence="2" id="KW-0238">DNA-binding</keyword>
<proteinExistence type="predicted"/>
<feature type="domain" description="HTH hxlR-type" evidence="5">
    <location>
        <begin position="23"/>
        <end position="121"/>
    </location>
</feature>
<keyword evidence="1" id="KW-0805">Transcription regulation</keyword>
<evidence type="ECO:0000256" key="3">
    <source>
        <dbReference type="ARBA" id="ARBA00023163"/>
    </source>
</evidence>
<dbReference type="AlphaFoldDB" id="A0A1I6A432"/>
<name>A0A1I6A432_9PSEU</name>
<dbReference type="PANTHER" id="PTHR33204">
    <property type="entry name" value="TRANSCRIPTIONAL REGULATOR, MARR FAMILY"/>
    <property type="match status" value="1"/>
</dbReference>
<dbReference type="CDD" id="cd00090">
    <property type="entry name" value="HTH_ARSR"/>
    <property type="match status" value="1"/>
</dbReference>
<dbReference type="PROSITE" id="PS51118">
    <property type="entry name" value="HTH_HXLR"/>
    <property type="match status" value="1"/>
</dbReference>
<dbReference type="STRING" id="112413.SAMN05421854_11788"/>
<evidence type="ECO:0000259" key="5">
    <source>
        <dbReference type="PROSITE" id="PS51118"/>
    </source>
</evidence>
<dbReference type="PANTHER" id="PTHR33204:SF37">
    <property type="entry name" value="HTH-TYPE TRANSCRIPTIONAL REGULATOR YODB"/>
    <property type="match status" value="1"/>
</dbReference>
<feature type="region of interest" description="Disordered" evidence="4">
    <location>
        <begin position="1"/>
        <end position="21"/>
    </location>
</feature>
<evidence type="ECO:0000256" key="2">
    <source>
        <dbReference type="ARBA" id="ARBA00023125"/>
    </source>
</evidence>
<dbReference type="RefSeq" id="WP_093576619.1">
    <property type="nucleotide sequence ID" value="NZ_FOWC01000017.1"/>
</dbReference>
<dbReference type="InterPro" id="IPR002577">
    <property type="entry name" value="HTH_HxlR"/>
</dbReference>
<dbReference type="InterPro" id="IPR036388">
    <property type="entry name" value="WH-like_DNA-bd_sf"/>
</dbReference>
<evidence type="ECO:0000313" key="7">
    <source>
        <dbReference type="Proteomes" id="UP000199137"/>
    </source>
</evidence>
<organism evidence="6 7">
    <name type="scientific">Amycolatopsis rubida</name>
    <dbReference type="NCBI Taxonomy" id="112413"/>
    <lineage>
        <taxon>Bacteria</taxon>
        <taxon>Bacillati</taxon>
        <taxon>Actinomycetota</taxon>
        <taxon>Actinomycetes</taxon>
        <taxon>Pseudonocardiales</taxon>
        <taxon>Pseudonocardiaceae</taxon>
        <taxon>Amycolatopsis</taxon>
    </lineage>
</organism>
<dbReference type="SUPFAM" id="SSF46785">
    <property type="entry name" value="Winged helix' DNA-binding domain"/>
    <property type="match status" value="1"/>
</dbReference>
<dbReference type="EMBL" id="FOWC01000017">
    <property type="protein sequence ID" value="SFQ63471.1"/>
    <property type="molecule type" value="Genomic_DNA"/>
</dbReference>
<dbReference type="InterPro" id="IPR036390">
    <property type="entry name" value="WH_DNA-bd_sf"/>
</dbReference>
<protein>
    <submittedName>
        <fullName evidence="6">Transcriptional regulator, HxlR family</fullName>
    </submittedName>
</protein>